<dbReference type="Gene3D" id="2.180.10.10">
    <property type="entry name" value="RHS repeat-associated core"/>
    <property type="match status" value="1"/>
</dbReference>
<dbReference type="Gene3D" id="2.170.16.10">
    <property type="entry name" value="Hedgehog/Intein (Hint) domain"/>
    <property type="match status" value="1"/>
</dbReference>
<evidence type="ECO:0000313" key="5">
    <source>
        <dbReference type="EMBL" id="KAB1118495.1"/>
    </source>
</evidence>
<feature type="transmembrane region" description="Helical" evidence="3">
    <location>
        <begin position="50"/>
        <end position="69"/>
    </location>
</feature>
<dbReference type="InterPro" id="IPR003587">
    <property type="entry name" value="Hint_dom_N"/>
</dbReference>
<dbReference type="InterPro" id="IPR031325">
    <property type="entry name" value="RHS_repeat"/>
</dbReference>
<feature type="compositionally biased region" description="Low complexity" evidence="2">
    <location>
        <begin position="1063"/>
        <end position="1072"/>
    </location>
</feature>
<evidence type="ECO:0000256" key="1">
    <source>
        <dbReference type="ARBA" id="ARBA00022737"/>
    </source>
</evidence>
<keyword evidence="3" id="KW-0812">Transmembrane</keyword>
<proteinExistence type="predicted"/>
<protein>
    <recommendedName>
        <fullName evidence="4">Hint domain-containing protein</fullName>
    </recommendedName>
</protein>
<dbReference type="RefSeq" id="WP_151011213.1">
    <property type="nucleotide sequence ID" value="NZ_WAAR01000008.1"/>
</dbReference>
<keyword evidence="6" id="KW-1185">Reference proteome</keyword>
<reference evidence="5 6" key="1">
    <citation type="submission" date="2019-09" db="EMBL/GenBank/DDBJ databases">
        <title>High taxonomic diversity of Micromonospora strains isolated from Medicago sativa nodules in different geographical locations.</title>
        <authorList>
            <person name="Martinez-Hidalgo P."/>
            <person name="Flores-Felix J.D."/>
            <person name="Velazquez E."/>
            <person name="Brau L."/>
            <person name="Trujillo M.E."/>
            <person name="Martinez-Molina E."/>
        </authorList>
    </citation>
    <scope>NUCLEOTIDE SEQUENCE [LARGE SCALE GENOMIC DNA]</scope>
    <source>
        <strain evidence="5 6">ALFB5</strain>
    </source>
</reference>
<dbReference type="SUPFAM" id="SSF51294">
    <property type="entry name" value="Hedgehog/intein (Hint) domain"/>
    <property type="match status" value="1"/>
</dbReference>
<dbReference type="Pfam" id="PF25023">
    <property type="entry name" value="TEN_YD-shell"/>
    <property type="match status" value="1"/>
</dbReference>
<keyword evidence="3" id="KW-1133">Transmembrane helix</keyword>
<feature type="domain" description="Hint" evidence="4">
    <location>
        <begin position="2069"/>
        <end position="2165"/>
    </location>
</feature>
<dbReference type="CDD" id="cd00081">
    <property type="entry name" value="Hint"/>
    <property type="match status" value="1"/>
</dbReference>
<dbReference type="InterPro" id="IPR006141">
    <property type="entry name" value="Intein_N"/>
</dbReference>
<dbReference type="Proteomes" id="UP000471364">
    <property type="component" value="Unassembled WGS sequence"/>
</dbReference>
<evidence type="ECO:0000259" key="4">
    <source>
        <dbReference type="SMART" id="SM00306"/>
    </source>
</evidence>
<keyword evidence="1" id="KW-0677">Repeat</keyword>
<dbReference type="InterPro" id="IPR056823">
    <property type="entry name" value="TEN-like_YD-shell"/>
</dbReference>
<dbReference type="Pfam" id="PF07591">
    <property type="entry name" value="PT-HINT"/>
    <property type="match status" value="1"/>
</dbReference>
<name>A0ABQ6UNB7_9ACTN</name>
<dbReference type="InterPro" id="IPR006530">
    <property type="entry name" value="YD"/>
</dbReference>
<comment type="caution">
    <text evidence="5">The sequence shown here is derived from an EMBL/GenBank/DDBJ whole genome shotgun (WGS) entry which is preliminary data.</text>
</comment>
<dbReference type="PROSITE" id="PS50817">
    <property type="entry name" value="INTEIN_N_TER"/>
    <property type="match status" value="1"/>
</dbReference>
<feature type="compositionally biased region" description="Polar residues" evidence="2">
    <location>
        <begin position="1"/>
        <end position="13"/>
    </location>
</feature>
<dbReference type="NCBIfam" id="TIGR01443">
    <property type="entry name" value="intein_Cterm"/>
    <property type="match status" value="1"/>
</dbReference>
<feature type="region of interest" description="Disordered" evidence="2">
    <location>
        <begin position="73"/>
        <end position="104"/>
    </location>
</feature>
<dbReference type="InterPro" id="IPR050708">
    <property type="entry name" value="T6SS_VgrG/RHS"/>
</dbReference>
<dbReference type="Pfam" id="PF05593">
    <property type="entry name" value="RHS_repeat"/>
    <property type="match status" value="1"/>
</dbReference>
<dbReference type="PANTHER" id="PTHR32305:SF17">
    <property type="entry name" value="TRNA NUCLEASE WAPA"/>
    <property type="match status" value="1"/>
</dbReference>
<dbReference type="SMART" id="SM00306">
    <property type="entry name" value="HintN"/>
    <property type="match status" value="1"/>
</dbReference>
<accession>A0ABQ6UNB7</accession>
<gene>
    <name evidence="5" type="ORF">F6X54_03415</name>
</gene>
<evidence type="ECO:0000256" key="3">
    <source>
        <dbReference type="SAM" id="Phobius"/>
    </source>
</evidence>
<dbReference type="NCBIfam" id="TIGR03696">
    <property type="entry name" value="Rhs_assc_core"/>
    <property type="match status" value="1"/>
</dbReference>
<dbReference type="InterPro" id="IPR030934">
    <property type="entry name" value="Intein_C"/>
</dbReference>
<dbReference type="NCBIfam" id="TIGR01643">
    <property type="entry name" value="YD_repeat_2x"/>
    <property type="match status" value="1"/>
</dbReference>
<feature type="region of interest" description="Disordered" evidence="2">
    <location>
        <begin position="1063"/>
        <end position="1086"/>
    </location>
</feature>
<feature type="region of interest" description="Disordered" evidence="2">
    <location>
        <begin position="1"/>
        <end position="29"/>
    </location>
</feature>
<feature type="region of interest" description="Disordered" evidence="2">
    <location>
        <begin position="1946"/>
        <end position="1972"/>
    </location>
</feature>
<dbReference type="PANTHER" id="PTHR32305">
    <property type="match status" value="1"/>
</dbReference>
<keyword evidence="3" id="KW-0472">Membrane</keyword>
<dbReference type="InterPro" id="IPR022385">
    <property type="entry name" value="Rhs_assc_core"/>
</dbReference>
<organism evidence="5 6">
    <name type="scientific">Micromonospora aurantiaca</name>
    <name type="common">nom. illeg.</name>
    <dbReference type="NCBI Taxonomy" id="47850"/>
    <lineage>
        <taxon>Bacteria</taxon>
        <taxon>Bacillati</taxon>
        <taxon>Actinomycetota</taxon>
        <taxon>Actinomycetes</taxon>
        <taxon>Micromonosporales</taxon>
        <taxon>Micromonosporaceae</taxon>
        <taxon>Micromonospora</taxon>
    </lineage>
</organism>
<sequence>MTARLNTLTTSTIHKPAPCRTTTHDGMPTVPTLTRRRARQARVLSPMRRLIAVTVTAVLGAGVLAVPPVQAKPRPSLPSVRPEKLDSIGGPAKQKALPSKAAKTAEWDKPVWPVPGRARAALPGTAARAATAAAVRAGSLPVRVTRAATPAGRTVSAVDVEVHDQSKNPSAWRNGLLLTLRPEGATGPADVDVTVDYKPFRHAFGGNWSSRLKLWTVPSCALRTPATPECRATPVKSVNSVADGTVSARVSAAPAGTVMALAAGAVGVQGDYSATPLASSSTWSAGGSTGNFTWSYDMRVPPAAGLAPKVSLAYSSGTVDGRSSAENSQPSWIGEGFDYSPGFIERSYVPCSEDRAGSANNSVKTGDLCWRSSNATLSLNGGGSELVFEAGKGWHSRDEDGAKIEKLPGASNGADGGEHWKVTTTDGTQYFFGLNNPPGQSAATNSTWTVPVAGNHTNEPCNKSTFATSFCDQAWRWNLDYVVDPRGNTMSYWYAPETNRYGRNNKATDRAVYTRGGTLSRIDYGTWDRPTGRSITPTGQVTFTALDRCESNCTNHSPGVSWKDVPWDQECTSNDADCGTNNTPTFWSTKRLAKVTTRVWDTTKTTPAWQDVDSWTLSHTYPSVGDGSDYAGMWLASIVHTGLVANTTATGSSATVPDNLAPVVLPPVTFEPTSLPNRVLASHNTTNNRNRIGNIITETGSKIQVTYSLPECTSSNPPSAPETNTKLCYPVIGPDPYNPGGSDITEWWHKYVVRQVSQSDIPAKVDNVDYQAPVQNTFYDYLGDPAWHYADDDGLVRPKRKTWSQFRGYRTVETRTGDAPRQTLTRTTYLQGMHGDRLNAANDKRTVTISASLGTETVYDEDQFAGMIREKVVYNGTTSKPVSKTVNVPWRSPDTASRTINGDTVTARFVNTKTTYQGTALGVDGQGGWRTTRTQSTFDDTYGTLDRIQDDGDLAKTGDEKCTTLTYNRNTGANITGTVKQTTTTALTCDTAPTSAADVISDTRNTYDGAASPNTAPTYGAVTKVEKLKDWSTSTGTTWQTTAQSTQDAFGRIATATDARGTTTTTTYTPATGPVASINTKSPDPNGGTAWSTTITNAPYWGTPVKTTDPNSRVKDSTYDPLGRVAKVWAVGWDRKNRESTPSAAYTYSYAPNRDAYPWVQTRAVHAGSGYLTTYQIFDALLRPRQTQSTGANGDRVITDTIYDKSGRVDATYGAHGKIGAPSGTLWGQPEWSVPTVNRTVYDDASRPTAAILLGTDGVINQVEKWRTTTTYLGDRTAVTPPRGGTPTTTVTDAQGRTVEVRQHTTLQGVTGAYQSTSYTYNRKGQLVTVTDPDKNEWVYTFDVKGRQISAKDPDKGTTTSTYTDTDDLATTKDDRGEVLAYEYDNLGRKIGLYDDTISTATKRASWKYDKTDIMFGGEAVRGQVTEATRFDPPGSTNAYKIRYLAWTKRYQPGAVQYVIPPTETGLSATWEIGYGYREQDGSPESVTMPAAGDLTGSETITTGFNSTSGLPVTLATGSAYGNSYVIGQQYTAYGEPTLLTRKSAGNYVEETNTYDLTTRRLQNTYVKPETAAGKVSNRTYDYDEAGNITSISDEPEVGQADTQCFQQDPLGRLTSAWTPKVGVDCKTAPTTANLGGPAPYWHDWTFDKVGNRLTEIAHTSAGDTKRTYTVPTGGKDVVRPHAATSVLTEAPGQPAVTNAYTYDDTGNTTCRPTGAAANTCPPGNASQNLSWDPEGRLTSISGDAPSAGSNIYDADGNRLLRRDATGTTLYLPGMDIRWNGTSRNTTRYYTFAGRLIASRTATALTWLITDHQGTQHTTISNSGAQTVTHRYQTPYGNPRSSQIPWANPKGYVGGDNDPSGLTHLGAREYDPGLGRFISVDPIMDLADPQQWNAYAYSNSNPINLSDPSGLKACADDRCGPGADYDHLDGHLVTVKGDNDGCNGHCGDDDWTSARKNHKKTDSGGGRQSPKNFLDGVKTKLDQLDAATVDNPDWALQPVYQGWQNAEVAAEGLLGVDDLYTCASTGDGEACAWTAFNVIALMTGMWAARAGGGLIAAEGATNGTKLAAGLCSFSAETQVLMADGTTKEMQDLRVGDVVAAADPETGKSGAESITNLWIHDDEMRLLTVDGESVATTSGHPFWNASEHVWQPAGELEAGDALLTKVGGLVFVRSLSAGIGNQAAYNLRVTGLHTYYVLVGNTPVLVHNSCGKTMSSAIGSDGFLAKAAQQAGRNQRVQQEMDGLFKQLSEGNMNPGLGSKSLAGTDVAYARGRNGARLFFRNVDGGVQVVGKADKANEAAVIRRLTEIYGQ</sequence>
<evidence type="ECO:0000256" key="2">
    <source>
        <dbReference type="SAM" id="MobiDB-lite"/>
    </source>
</evidence>
<dbReference type="EMBL" id="WAAR01000008">
    <property type="protein sequence ID" value="KAB1118495.1"/>
    <property type="molecule type" value="Genomic_DNA"/>
</dbReference>
<dbReference type="InterPro" id="IPR036844">
    <property type="entry name" value="Hint_dom_sf"/>
</dbReference>
<feature type="compositionally biased region" description="Polar residues" evidence="2">
    <location>
        <begin position="1077"/>
        <end position="1086"/>
    </location>
</feature>
<evidence type="ECO:0000313" key="6">
    <source>
        <dbReference type="Proteomes" id="UP000471364"/>
    </source>
</evidence>